<evidence type="ECO:0000256" key="6">
    <source>
        <dbReference type="ARBA" id="ARBA00022833"/>
    </source>
</evidence>
<dbReference type="InParanoid" id="Q236N3"/>
<dbReference type="Pfam" id="PF04566">
    <property type="entry name" value="RNA_pol_Rpb2_4"/>
    <property type="match status" value="1"/>
</dbReference>
<dbReference type="GO" id="GO:0000428">
    <property type="term" value="C:DNA-directed RNA polymerase complex"/>
    <property type="evidence" value="ECO:0007669"/>
    <property type="project" value="UniProtKB-KW"/>
</dbReference>
<dbReference type="GO" id="GO:0003899">
    <property type="term" value="F:DNA-directed RNA polymerase activity"/>
    <property type="evidence" value="ECO:0007669"/>
    <property type="project" value="UniProtKB-EC"/>
</dbReference>
<dbReference type="Gene3D" id="2.40.50.150">
    <property type="match status" value="1"/>
</dbReference>
<comment type="similarity">
    <text evidence="1 8">Belongs to the RNA polymerase beta chain family.</text>
</comment>
<keyword evidence="7 9" id="KW-0804">Transcription</keyword>
<dbReference type="EC" id="2.7.7.6" evidence="9"/>
<feature type="domain" description="RNA polymerase beta subunit protrusion" evidence="13">
    <location>
        <begin position="25"/>
        <end position="387"/>
    </location>
</feature>
<dbReference type="GO" id="GO:0003677">
    <property type="term" value="F:DNA binding"/>
    <property type="evidence" value="ECO:0007669"/>
    <property type="project" value="InterPro"/>
</dbReference>
<dbReference type="InterPro" id="IPR037033">
    <property type="entry name" value="DNA-dir_RNAP_su2_hyb_sf"/>
</dbReference>
<dbReference type="PANTHER" id="PTHR20856">
    <property type="entry name" value="DNA-DIRECTED RNA POLYMERASE I SUBUNIT 2"/>
    <property type="match status" value="1"/>
</dbReference>
<comment type="function">
    <text evidence="9">DNA-dependent RNA polymerase catalyzes the transcription of DNA into RNA using the four ribonucleoside triphosphates as substrates.</text>
</comment>
<dbReference type="HOGENOM" id="CLU_000524_5_1_1"/>
<evidence type="ECO:0000256" key="2">
    <source>
        <dbReference type="ARBA" id="ARBA00022478"/>
    </source>
</evidence>
<evidence type="ECO:0000259" key="11">
    <source>
        <dbReference type="Pfam" id="PF04560"/>
    </source>
</evidence>
<dbReference type="GO" id="GO:0046872">
    <property type="term" value="F:metal ion binding"/>
    <property type="evidence" value="ECO:0007669"/>
    <property type="project" value="UniProtKB-KW"/>
</dbReference>
<dbReference type="InterPro" id="IPR015712">
    <property type="entry name" value="DNA-dir_RNA_pol_su2"/>
</dbReference>
<dbReference type="InterPro" id="IPR007647">
    <property type="entry name" value="RNA_pol_Rpb2_5"/>
</dbReference>
<protein>
    <recommendedName>
        <fullName evidence="9">DNA-directed RNA polymerase subunit beta</fullName>
        <ecNumber evidence="9">2.7.7.6</ecNumber>
    </recommendedName>
</protein>
<dbReference type="OrthoDB" id="10248617at2759"/>
<dbReference type="STRING" id="312017.Q236N3"/>
<dbReference type="Gene3D" id="3.90.1800.10">
    <property type="entry name" value="RNA polymerase alpha subunit dimerisation domain"/>
    <property type="match status" value="1"/>
</dbReference>
<dbReference type="InterPro" id="IPR037034">
    <property type="entry name" value="RNA_pol_Rpb2_2_sf"/>
</dbReference>
<dbReference type="PROSITE" id="PS01166">
    <property type="entry name" value="RNA_POL_BETA"/>
    <property type="match status" value="1"/>
</dbReference>
<dbReference type="FunFam" id="2.40.270.10:FF:000011">
    <property type="entry name" value="DNA-directed RNA polymerase subunit beta"/>
    <property type="match status" value="1"/>
</dbReference>
<dbReference type="Pfam" id="PF04561">
    <property type="entry name" value="RNA_pol_Rpb2_2"/>
    <property type="match status" value="1"/>
</dbReference>
<dbReference type="Gene3D" id="2.40.270.10">
    <property type="entry name" value="DNA-directed RNA polymerase, subunit 2, domain 6"/>
    <property type="match status" value="1"/>
</dbReference>
<dbReference type="GeneID" id="7827644"/>
<feature type="domain" description="RNA polymerase Rpb2" evidence="14">
    <location>
        <begin position="432"/>
        <end position="496"/>
    </location>
</feature>
<evidence type="ECO:0000256" key="4">
    <source>
        <dbReference type="ARBA" id="ARBA00022695"/>
    </source>
</evidence>
<evidence type="ECO:0000313" key="17">
    <source>
        <dbReference type="EMBL" id="EAR92467.1"/>
    </source>
</evidence>
<dbReference type="KEGG" id="tet:TTHERM_00085650"/>
<evidence type="ECO:0000256" key="5">
    <source>
        <dbReference type="ARBA" id="ARBA00022723"/>
    </source>
</evidence>
<dbReference type="Gene3D" id="3.90.1100.10">
    <property type="match status" value="1"/>
</dbReference>
<dbReference type="Proteomes" id="UP000009168">
    <property type="component" value="Unassembled WGS sequence"/>
</dbReference>
<dbReference type="Pfam" id="PF04560">
    <property type="entry name" value="RNA_pol_Rpb2_7"/>
    <property type="match status" value="1"/>
</dbReference>
<dbReference type="GO" id="GO:0032549">
    <property type="term" value="F:ribonucleoside binding"/>
    <property type="evidence" value="ECO:0007669"/>
    <property type="project" value="InterPro"/>
</dbReference>
<feature type="domain" description="RNA polymerase Rpb2" evidence="15">
    <location>
        <begin position="533"/>
        <end position="594"/>
    </location>
</feature>
<name>Q236N3_TETTS</name>
<keyword evidence="4 9" id="KW-0548">Nucleotidyltransferase</keyword>
<evidence type="ECO:0000259" key="16">
    <source>
        <dbReference type="Pfam" id="PF04567"/>
    </source>
</evidence>
<dbReference type="InterPro" id="IPR007644">
    <property type="entry name" value="RNA_pol_bsu_protrusion"/>
</dbReference>
<dbReference type="FunCoup" id="Q236N3">
    <property type="interactions" value="575"/>
</dbReference>
<dbReference type="InterPro" id="IPR007645">
    <property type="entry name" value="RNA_pol_Rpb2_3"/>
</dbReference>
<evidence type="ECO:0000259" key="10">
    <source>
        <dbReference type="Pfam" id="PF00562"/>
    </source>
</evidence>
<dbReference type="InterPro" id="IPR007120">
    <property type="entry name" value="DNA-dir_RNAP_su2_dom"/>
</dbReference>
<organism evidence="17 18">
    <name type="scientific">Tetrahymena thermophila (strain SB210)</name>
    <dbReference type="NCBI Taxonomy" id="312017"/>
    <lineage>
        <taxon>Eukaryota</taxon>
        <taxon>Sar</taxon>
        <taxon>Alveolata</taxon>
        <taxon>Ciliophora</taxon>
        <taxon>Intramacronucleata</taxon>
        <taxon>Oligohymenophorea</taxon>
        <taxon>Hymenostomatida</taxon>
        <taxon>Tetrahymenina</taxon>
        <taxon>Tetrahymenidae</taxon>
        <taxon>Tetrahymena</taxon>
    </lineage>
</organism>
<reference evidence="18" key="1">
    <citation type="journal article" date="2006" name="PLoS Biol.">
        <title>Macronuclear genome sequence of the ciliate Tetrahymena thermophila, a model eukaryote.</title>
        <authorList>
            <person name="Eisen J.A."/>
            <person name="Coyne R.S."/>
            <person name="Wu M."/>
            <person name="Wu D."/>
            <person name="Thiagarajan M."/>
            <person name="Wortman J.R."/>
            <person name="Badger J.H."/>
            <person name="Ren Q."/>
            <person name="Amedeo P."/>
            <person name="Jones K.M."/>
            <person name="Tallon L.J."/>
            <person name="Delcher A.L."/>
            <person name="Salzberg S.L."/>
            <person name="Silva J.C."/>
            <person name="Haas B.J."/>
            <person name="Majoros W.H."/>
            <person name="Farzad M."/>
            <person name="Carlton J.M."/>
            <person name="Smith R.K. Jr."/>
            <person name="Garg J."/>
            <person name="Pearlman R.E."/>
            <person name="Karrer K.M."/>
            <person name="Sun L."/>
            <person name="Manning G."/>
            <person name="Elde N.C."/>
            <person name="Turkewitz A.P."/>
            <person name="Asai D.J."/>
            <person name="Wilkes D.E."/>
            <person name="Wang Y."/>
            <person name="Cai H."/>
            <person name="Collins K."/>
            <person name="Stewart B.A."/>
            <person name="Lee S.R."/>
            <person name="Wilamowska K."/>
            <person name="Weinberg Z."/>
            <person name="Ruzzo W.L."/>
            <person name="Wloga D."/>
            <person name="Gaertig J."/>
            <person name="Frankel J."/>
            <person name="Tsao C.-C."/>
            <person name="Gorovsky M.A."/>
            <person name="Keeling P.J."/>
            <person name="Waller R.F."/>
            <person name="Patron N.J."/>
            <person name="Cherry J.M."/>
            <person name="Stover N.A."/>
            <person name="Krieger C.J."/>
            <person name="del Toro C."/>
            <person name="Ryder H.F."/>
            <person name="Williamson S.C."/>
            <person name="Barbeau R.A."/>
            <person name="Hamilton E.P."/>
            <person name="Orias E."/>
        </authorList>
    </citation>
    <scope>NUCLEOTIDE SEQUENCE [LARGE SCALE GENOMIC DNA]</scope>
    <source>
        <strain evidence="18">SB210</strain>
    </source>
</reference>
<evidence type="ECO:0000256" key="8">
    <source>
        <dbReference type="RuleBase" id="RU000434"/>
    </source>
</evidence>
<dbReference type="Pfam" id="PF00562">
    <property type="entry name" value="RNA_pol_Rpb2_6"/>
    <property type="match status" value="1"/>
</dbReference>
<dbReference type="CDD" id="cd00653">
    <property type="entry name" value="RNA_pol_B_RPB2"/>
    <property type="match status" value="1"/>
</dbReference>
<dbReference type="GO" id="GO:0006351">
    <property type="term" value="P:DNA-templated transcription"/>
    <property type="evidence" value="ECO:0007669"/>
    <property type="project" value="InterPro"/>
</dbReference>
<dbReference type="InterPro" id="IPR014724">
    <property type="entry name" value="RNA_pol_RPB2_OB-fold"/>
</dbReference>
<evidence type="ECO:0000259" key="15">
    <source>
        <dbReference type="Pfam" id="PF04566"/>
    </source>
</evidence>
<evidence type="ECO:0000313" key="18">
    <source>
        <dbReference type="Proteomes" id="UP000009168"/>
    </source>
</evidence>
<dbReference type="InterPro" id="IPR007646">
    <property type="entry name" value="RNA_pol_Rpb2_4"/>
</dbReference>
<feature type="domain" description="RNA polymerase Rpb2" evidence="12">
    <location>
        <begin position="172"/>
        <end position="350"/>
    </location>
</feature>
<keyword evidence="3 9" id="KW-0808">Transferase</keyword>
<keyword evidence="18" id="KW-1185">Reference proteome</keyword>
<dbReference type="InterPro" id="IPR007641">
    <property type="entry name" value="RNA_pol_Rpb2_7"/>
</dbReference>
<comment type="catalytic activity">
    <reaction evidence="9">
        <text>RNA(n) + a ribonucleoside 5'-triphosphate = RNA(n+1) + diphosphate</text>
        <dbReference type="Rhea" id="RHEA:21248"/>
        <dbReference type="Rhea" id="RHEA-COMP:14527"/>
        <dbReference type="Rhea" id="RHEA-COMP:17342"/>
        <dbReference type="ChEBI" id="CHEBI:33019"/>
        <dbReference type="ChEBI" id="CHEBI:61557"/>
        <dbReference type="ChEBI" id="CHEBI:140395"/>
        <dbReference type="EC" id="2.7.7.6"/>
    </reaction>
</comment>
<keyword evidence="5" id="KW-0479">Metal-binding</keyword>
<dbReference type="RefSeq" id="XP_001012712.1">
    <property type="nucleotide sequence ID" value="XM_001012712.1"/>
</dbReference>
<feature type="domain" description="RNA polymerase Rpb2" evidence="16">
    <location>
        <begin position="617"/>
        <end position="657"/>
    </location>
</feature>
<dbReference type="Pfam" id="PF04567">
    <property type="entry name" value="RNA_pol_Rpb2_5"/>
    <property type="match status" value="1"/>
</dbReference>
<evidence type="ECO:0000259" key="14">
    <source>
        <dbReference type="Pfam" id="PF04565"/>
    </source>
</evidence>
<dbReference type="eggNOG" id="KOG0215">
    <property type="taxonomic scope" value="Eukaryota"/>
</dbReference>
<feature type="domain" description="DNA-directed RNA polymerase subunit 2 hybrid-binding" evidence="10">
    <location>
        <begin position="665"/>
        <end position="1046"/>
    </location>
</feature>
<gene>
    <name evidence="17" type="ORF">TTHERM_00085650</name>
</gene>
<evidence type="ECO:0000256" key="1">
    <source>
        <dbReference type="ARBA" id="ARBA00006835"/>
    </source>
</evidence>
<dbReference type="AlphaFoldDB" id="Q236N3"/>
<dbReference type="EMBL" id="GG662749">
    <property type="protein sequence ID" value="EAR92467.1"/>
    <property type="molecule type" value="Genomic_DNA"/>
</dbReference>
<dbReference type="Pfam" id="PF04563">
    <property type="entry name" value="RNA_pol_Rpb2_1"/>
    <property type="match status" value="1"/>
</dbReference>
<sequence>MASKTAEPLREKTRIIDSYLAHNGFVSHHIQSFNYFINIKLQQIITSSMNKELRLDTDNSFLLEYTKIYIEPPAHDNKTMMLPQEARLSNSSYAGNIYVDCELTFNGKKEDSLRKVNIGKMPIMLGSSHCNLIKALELGQVHKLQECANDPRGYFIIKGVEKVFLIQEQLADNRIFIEEDKNKELVANVKSNTVDTKSITSLIIKNHKIYVKVSSFSKPIPLLIFFKAYGVESEQEIFQLIGTEEHLLNRLALCLEDIEQSQVYTQQQALEYLSKRLRPKTFQDKKYSSRNPVDEARDIITNVVLCHIPCKNYNYYPRAIFLGLMARRLIEALDDPSKIDKRDYYGNKRMKCAGWYLELLFEDKFKQFNMMVRKELSKEIEKHKNKSYPIKNRVESILEKNHDIITQGLNNAISTGNWTIKRFRMDTVGVTQVLARISYIAAIGMMTRMNSQFKKSRKLTGPRSLLGSHWGLVCPADTPDGESCGLTKNLSLMAHITIEEKKNVLSTIALNLGMEDIGHYSSGEIHEDKNYMVFLNGQIIGMHRDPEAFAQKLRFMRRRGKIGTTISISTNSEKRAVYLDTDDGRLCRLLIVVENGKPLITNDHLNDLKEKRKSYLDLIRMGLIEYIDVNEEDNCYIAIKQEDIPNRSKTTHMEIDPLTLLGVVSGLVPYPHHNQASRNTFQCAMGKQALGIIGSTSMNRVDTILYQLIYPQTPLLKTKVIEYAGYDKFPAGHNASIAVLSYSGYDIEDATVLNKSSLDRGFGRTMVFKKYETEIQKLKMSGLTELLRGPPKEAEGSYKKKQNRVLKKFGALDDDGTPIVGASINNGDVLFNKYTPLLTLEQQRGRDILNNNSVSEYIHNPTTFKGKKLARIDRVIRSQQDGNVIIKTIVRETRRPEYGDKFSSRHGQKGIIGLIVNQEDMPFSEKGWVPDLIMNPHGYPSRMTVGKLLELLGSKAAVLSGQFKYGTAFGGDKMADLSSILVQNGFSYTGKDVIISGITGEYMQCYVFCGPVFYQRLKHMVADKVHARAKGRVTTLTRQPTEGRAKDGGLRLGEMERDSLLAFASSNLLIERLMISSDKFSVQVCEKCGFIQHTNSCKMCQTDQVSKVVMPYACKLLFQELLSMNIKPKLNLVDINKIENS</sequence>
<evidence type="ECO:0000259" key="13">
    <source>
        <dbReference type="Pfam" id="PF04563"/>
    </source>
</evidence>
<dbReference type="Pfam" id="PF04565">
    <property type="entry name" value="RNA_pol_Rpb2_3"/>
    <property type="match status" value="1"/>
</dbReference>
<dbReference type="SUPFAM" id="SSF64484">
    <property type="entry name" value="beta and beta-prime subunits of DNA dependent RNA-polymerase"/>
    <property type="match status" value="1"/>
</dbReference>
<accession>Q236N3</accession>
<dbReference type="Gene3D" id="3.90.1110.10">
    <property type="entry name" value="RNA polymerase Rpb2, domain 2"/>
    <property type="match status" value="1"/>
</dbReference>
<keyword evidence="6" id="KW-0862">Zinc</keyword>
<keyword evidence="2 9" id="KW-0240">DNA-directed RNA polymerase</keyword>
<proteinExistence type="inferred from homology"/>
<evidence type="ECO:0000256" key="9">
    <source>
        <dbReference type="RuleBase" id="RU363031"/>
    </source>
</evidence>
<dbReference type="OMA" id="LAYCSWC"/>
<feature type="domain" description="RNA polymerase Rpb2" evidence="11">
    <location>
        <begin position="1048"/>
        <end position="1131"/>
    </location>
</feature>
<dbReference type="InterPro" id="IPR007642">
    <property type="entry name" value="RNA_pol_Rpb2_2"/>
</dbReference>
<evidence type="ECO:0000259" key="12">
    <source>
        <dbReference type="Pfam" id="PF04561"/>
    </source>
</evidence>
<evidence type="ECO:0000256" key="7">
    <source>
        <dbReference type="ARBA" id="ARBA00023163"/>
    </source>
</evidence>
<dbReference type="InterPro" id="IPR007121">
    <property type="entry name" value="RNA_pol_bsu_CS"/>
</dbReference>
<evidence type="ECO:0000256" key="3">
    <source>
        <dbReference type="ARBA" id="ARBA00022679"/>
    </source>
</evidence>